<organism evidence="3 4">
    <name type="scientific">Pseudocercospora fuligena</name>
    <dbReference type="NCBI Taxonomy" id="685502"/>
    <lineage>
        <taxon>Eukaryota</taxon>
        <taxon>Fungi</taxon>
        <taxon>Dikarya</taxon>
        <taxon>Ascomycota</taxon>
        <taxon>Pezizomycotina</taxon>
        <taxon>Dothideomycetes</taxon>
        <taxon>Dothideomycetidae</taxon>
        <taxon>Mycosphaerellales</taxon>
        <taxon>Mycosphaerellaceae</taxon>
        <taxon>Pseudocercospora</taxon>
    </lineage>
</organism>
<dbReference type="OrthoDB" id="2129288at2759"/>
<dbReference type="Gene3D" id="3.30.429.10">
    <property type="entry name" value="Macrophage Migration Inhibitory Factor"/>
    <property type="match status" value="1"/>
</dbReference>
<protein>
    <recommendedName>
        <fullName evidence="2">Tautomerase cis-CaaD-like domain-containing protein</fullName>
    </recommendedName>
</protein>
<dbReference type="InterPro" id="IPR028116">
    <property type="entry name" value="Cis-CaaD-like"/>
</dbReference>
<feature type="region of interest" description="Disordered" evidence="1">
    <location>
        <begin position="96"/>
        <end position="117"/>
    </location>
</feature>
<dbReference type="AlphaFoldDB" id="A0A8H6VTJ2"/>
<dbReference type="InterPro" id="IPR014347">
    <property type="entry name" value="Tautomerase/MIF_sf"/>
</dbReference>
<evidence type="ECO:0000256" key="1">
    <source>
        <dbReference type="SAM" id="MobiDB-lite"/>
    </source>
</evidence>
<dbReference type="Proteomes" id="UP000660729">
    <property type="component" value="Unassembled WGS sequence"/>
</dbReference>
<evidence type="ECO:0000313" key="3">
    <source>
        <dbReference type="EMBL" id="KAF7198290.1"/>
    </source>
</evidence>
<feature type="compositionally biased region" description="Basic and acidic residues" evidence="1">
    <location>
        <begin position="104"/>
        <end position="116"/>
    </location>
</feature>
<sequence>MPAFYVVVTFIPVPDNSMFIGGQIARSRGKPFIRISVAHIHVNIGLHVETDDAKRTPIYEMLMDRYDKALKPHIYDKGYDWEIHIDETERRLWTLNGMSPPPFRSEDEKIWKHENRPISPEQMRSLRKELSHL</sequence>
<dbReference type="Pfam" id="PF14832">
    <property type="entry name" value="Tautomerase_3"/>
    <property type="match status" value="1"/>
</dbReference>
<reference evidence="3" key="1">
    <citation type="submission" date="2020-04" db="EMBL/GenBank/DDBJ databases">
        <title>Draft genome resource of the tomato pathogen Pseudocercospora fuligena.</title>
        <authorList>
            <person name="Zaccaron A."/>
        </authorList>
    </citation>
    <scope>NUCLEOTIDE SEQUENCE</scope>
    <source>
        <strain evidence="3">PF001</strain>
    </source>
</reference>
<evidence type="ECO:0000259" key="2">
    <source>
        <dbReference type="Pfam" id="PF14832"/>
    </source>
</evidence>
<proteinExistence type="predicted"/>
<name>A0A8H6VTJ2_9PEZI</name>
<keyword evidence="4" id="KW-1185">Reference proteome</keyword>
<gene>
    <name evidence="3" type="ORF">HII31_00029</name>
</gene>
<evidence type="ECO:0000313" key="4">
    <source>
        <dbReference type="Proteomes" id="UP000660729"/>
    </source>
</evidence>
<accession>A0A8H6VTJ2</accession>
<dbReference type="EMBL" id="JABCIY010000001">
    <property type="protein sequence ID" value="KAF7198290.1"/>
    <property type="molecule type" value="Genomic_DNA"/>
</dbReference>
<comment type="caution">
    <text evidence="3">The sequence shown here is derived from an EMBL/GenBank/DDBJ whole genome shotgun (WGS) entry which is preliminary data.</text>
</comment>
<feature type="domain" description="Tautomerase cis-CaaD-like" evidence="2">
    <location>
        <begin position="1"/>
        <end position="116"/>
    </location>
</feature>